<evidence type="ECO:0000256" key="1">
    <source>
        <dbReference type="SAM" id="Phobius"/>
    </source>
</evidence>
<evidence type="ECO:0000313" key="3">
    <source>
        <dbReference type="WBParaSite" id="SMUV_0000322501-mRNA-1"/>
    </source>
</evidence>
<keyword evidence="1" id="KW-0472">Membrane</keyword>
<accession>A0A158R4E7</accession>
<sequence>MDENENDGDAALHNYGTVCNFGFAHICRTFYFFIHNANGSEVSSSLFIMAKHSIQIEYSLRSFSLQIFLIAYTILFGLTTKEESLSAELSCIDVWIGLTAFWYTVELHVIFATVFRIYSNNKERGILPPTYEKVLEMDKKARKSSPPSYEESQTIYTIFNMERCPNPVV</sequence>
<proteinExistence type="predicted"/>
<reference evidence="3" key="1">
    <citation type="submission" date="2016-04" db="UniProtKB">
        <authorList>
            <consortium name="WormBaseParasite"/>
        </authorList>
    </citation>
    <scope>IDENTIFICATION</scope>
</reference>
<feature type="transmembrane region" description="Helical" evidence="1">
    <location>
        <begin position="100"/>
        <end position="118"/>
    </location>
</feature>
<protein>
    <submittedName>
        <fullName evidence="3">Neurotransmitter-gated ion-channel transmembrane domain-containing protein</fullName>
    </submittedName>
</protein>
<feature type="transmembrane region" description="Helical" evidence="1">
    <location>
        <begin position="58"/>
        <end position="80"/>
    </location>
</feature>
<name>A0A158R4E7_9BILA</name>
<organism evidence="2 3">
    <name type="scientific">Syphacia muris</name>
    <dbReference type="NCBI Taxonomy" id="451379"/>
    <lineage>
        <taxon>Eukaryota</taxon>
        <taxon>Metazoa</taxon>
        <taxon>Ecdysozoa</taxon>
        <taxon>Nematoda</taxon>
        <taxon>Chromadorea</taxon>
        <taxon>Rhabditida</taxon>
        <taxon>Spirurina</taxon>
        <taxon>Oxyuridomorpha</taxon>
        <taxon>Oxyuroidea</taxon>
        <taxon>Oxyuridae</taxon>
        <taxon>Syphacia</taxon>
    </lineage>
</organism>
<keyword evidence="1" id="KW-0812">Transmembrane</keyword>
<evidence type="ECO:0000313" key="2">
    <source>
        <dbReference type="Proteomes" id="UP000046393"/>
    </source>
</evidence>
<keyword evidence="1" id="KW-1133">Transmembrane helix</keyword>
<dbReference type="WBParaSite" id="SMUV_0000322501-mRNA-1">
    <property type="protein sequence ID" value="SMUV_0000322501-mRNA-1"/>
    <property type="gene ID" value="SMUV_0000322501"/>
</dbReference>
<dbReference type="AlphaFoldDB" id="A0A158R4E7"/>
<dbReference type="Proteomes" id="UP000046393">
    <property type="component" value="Unplaced"/>
</dbReference>
<keyword evidence="2" id="KW-1185">Reference proteome</keyword>